<keyword evidence="1" id="KW-0472">Membrane</keyword>
<feature type="transmembrane region" description="Helical" evidence="1">
    <location>
        <begin position="245"/>
        <end position="264"/>
    </location>
</feature>
<feature type="transmembrane region" description="Helical" evidence="1">
    <location>
        <begin position="44"/>
        <end position="66"/>
    </location>
</feature>
<name>A0ABZ2MBK5_9BACT</name>
<feature type="transmembrane region" description="Helical" evidence="1">
    <location>
        <begin position="332"/>
        <end position="352"/>
    </location>
</feature>
<feature type="transmembrane region" description="Helical" evidence="1">
    <location>
        <begin position="387"/>
        <end position="408"/>
    </location>
</feature>
<keyword evidence="1" id="KW-0812">Transmembrane</keyword>
<feature type="transmembrane region" description="Helical" evidence="1">
    <location>
        <begin position="284"/>
        <end position="311"/>
    </location>
</feature>
<dbReference type="Proteomes" id="UP001370348">
    <property type="component" value="Chromosome"/>
</dbReference>
<feature type="transmembrane region" description="Helical" evidence="1">
    <location>
        <begin position="420"/>
        <end position="439"/>
    </location>
</feature>
<dbReference type="RefSeq" id="WP_394829492.1">
    <property type="nucleotide sequence ID" value="NZ_CP089984.1"/>
</dbReference>
<feature type="transmembrane region" description="Helical" evidence="1">
    <location>
        <begin position="191"/>
        <end position="213"/>
    </location>
</feature>
<proteinExistence type="predicted"/>
<evidence type="ECO:0000313" key="3">
    <source>
        <dbReference type="Proteomes" id="UP001370348"/>
    </source>
</evidence>
<dbReference type="EMBL" id="CP089984">
    <property type="protein sequence ID" value="WXB19894.1"/>
    <property type="molecule type" value="Genomic_DNA"/>
</dbReference>
<evidence type="ECO:0000313" key="2">
    <source>
        <dbReference type="EMBL" id="WXB19894.1"/>
    </source>
</evidence>
<evidence type="ECO:0000256" key="1">
    <source>
        <dbReference type="SAM" id="Phobius"/>
    </source>
</evidence>
<feature type="transmembrane region" description="Helical" evidence="1">
    <location>
        <begin position="486"/>
        <end position="504"/>
    </location>
</feature>
<organism evidence="2 3">
    <name type="scientific">Pendulispora albinea</name>
    <dbReference type="NCBI Taxonomy" id="2741071"/>
    <lineage>
        <taxon>Bacteria</taxon>
        <taxon>Pseudomonadati</taxon>
        <taxon>Myxococcota</taxon>
        <taxon>Myxococcia</taxon>
        <taxon>Myxococcales</taxon>
        <taxon>Sorangiineae</taxon>
        <taxon>Pendulisporaceae</taxon>
        <taxon>Pendulispora</taxon>
    </lineage>
</organism>
<sequence length="508" mass="55297">MPPRRAESRFLTVAAFATVLVGVLLALGVQTVPVGRYEIHDKGMLGTLVLVAAAFALPLCARMVAAPHPSNTALARKVAILVVTGFALQHGLALAENRGWNGMRDRMVGRGHAEFALEAGKLQSAWAALRDYETIAAEKSFLPSKPPGQLLFYMAVADLADAVVPDRWSVPPPDRPEVETSRQWRLINTALFVYPLLSMLTLLPLTYLGLALLGRDLALWPAFLYMLCPPVQLVTLHLDQTLYPLLVTTLWAFAVRAVCVAGATRDDPGAARSVARTRALWAGAGALAWLAQFVSFSVLPAFPLTAVLVWAARATIRKVDRPLPWRPLLRGALLALAVFALLTALLAAAAGYNPLHAFQRSLAHHHRWMRWNESLRWPAARLNLLEFFYWIGPPIVLAFGWQCAKGIASLVRRRIDGRSTPAMGTAAILAATAIFGATYGEVARLWLFLVPAVILSATPTFAHLVADANTDTGADVNASTARRQRMLLVTAALQGAWMFCLKAMQDFA</sequence>
<accession>A0ABZ2MBK5</accession>
<keyword evidence="3" id="KW-1185">Reference proteome</keyword>
<feature type="transmembrane region" description="Helical" evidence="1">
    <location>
        <begin position="219"/>
        <end position="238"/>
    </location>
</feature>
<gene>
    <name evidence="2" type="ORF">LZC94_22050</name>
</gene>
<feature type="transmembrane region" description="Helical" evidence="1">
    <location>
        <begin position="445"/>
        <end position="466"/>
    </location>
</feature>
<reference evidence="2 3" key="1">
    <citation type="submission" date="2021-12" db="EMBL/GenBank/DDBJ databases">
        <title>Discovery of the Pendulisporaceae a myxobacterial family with distinct sporulation behavior and unique specialized metabolism.</title>
        <authorList>
            <person name="Garcia R."/>
            <person name="Popoff A."/>
            <person name="Bader C.D."/>
            <person name="Loehr J."/>
            <person name="Walesch S."/>
            <person name="Walt C."/>
            <person name="Boldt J."/>
            <person name="Bunk B."/>
            <person name="Haeckl F.J.F.P.J."/>
            <person name="Gunesch A.P."/>
            <person name="Birkelbach J."/>
            <person name="Nuebel U."/>
            <person name="Pietschmann T."/>
            <person name="Bach T."/>
            <person name="Mueller R."/>
        </authorList>
    </citation>
    <scope>NUCLEOTIDE SEQUENCE [LARGE SCALE GENOMIC DNA]</scope>
    <source>
        <strain evidence="2 3">MSr11954</strain>
    </source>
</reference>
<protein>
    <submittedName>
        <fullName evidence="2">Uncharacterized protein</fullName>
    </submittedName>
</protein>
<keyword evidence="1" id="KW-1133">Transmembrane helix</keyword>